<protein>
    <recommendedName>
        <fullName evidence="3">COI1 F-box domain-containing protein</fullName>
    </recommendedName>
</protein>
<dbReference type="GeneID" id="31362017"/>
<name>D3BDF2_HETP5</name>
<gene>
    <name evidence="1" type="ORF">PPL_06535</name>
</gene>
<keyword evidence="2" id="KW-1185">Reference proteome</keyword>
<evidence type="ECO:0008006" key="3">
    <source>
        <dbReference type="Google" id="ProtNLM"/>
    </source>
</evidence>
<comment type="caution">
    <text evidence="1">The sequence shown here is derived from an EMBL/GenBank/DDBJ whole genome shotgun (WGS) entry which is preliminary data.</text>
</comment>
<dbReference type="Pfam" id="PF05725">
    <property type="entry name" value="FNIP"/>
    <property type="match status" value="2"/>
</dbReference>
<evidence type="ECO:0000313" key="1">
    <source>
        <dbReference type="EMBL" id="EFA80596.1"/>
    </source>
</evidence>
<sequence>MFGFKSNNDDNQSNRIVNLSHVLLARIINYIDDNVDRIVFTLVCKRWHNERHRYLSFNTHHIDRIKRWYNERHRYLSFNTHHIDRTINEQHKNNIFLNSYKSIYIDSINRKNDNHLFIRRENQRYSGYCLLTRQRIEINEIFPINVDSIEIGTSESEVENIYRMITRSNVTKLIKCNTLRYRLPENLTYLSFGSDLKEPLLPGYLPPHLKYLNFEDSNFSQPIDKGLIPNGLEVLILGISFDQPLEPGVLPSSLKYLVYSGTHHLKVGSLPPNLEEFMYYNTDNLSIDDGALPFVLPLTLQKLTAPVLWLPSIKSLSNLKSLSLLSFAGDTIDLSYLPCSLTKLDFEKGHLISTMPPSIKHLELSCTIYDTNEIFKDRSQYQFNYLLANAKKVESLQGLKIKRLDIELENNSFNRIVPILEIGDLPDGIETLRMGRFKEFRIKVQQIPTTVRKLVVHSLRNIVFAENQPLPVTLQKLVIKSSVDKDKLFPSDILPPSLESLSLPSIQLPQPRIPNNLVLKLNQRVNNQIICLRRLDDHHFLFLNEAPCFLSAIVHESDILKTFTSFELLLK</sequence>
<dbReference type="Gene3D" id="1.20.1280.50">
    <property type="match status" value="1"/>
</dbReference>
<dbReference type="PANTHER" id="PTHR32134">
    <property type="entry name" value="FNIP REPEAT-CONTAINING PROTEIN"/>
    <property type="match status" value="1"/>
</dbReference>
<dbReference type="InParanoid" id="D3BDF2"/>
<dbReference type="SUPFAM" id="SSF52058">
    <property type="entry name" value="L domain-like"/>
    <property type="match status" value="1"/>
</dbReference>
<dbReference type="FunCoup" id="D3BDF2">
    <property type="interactions" value="60"/>
</dbReference>
<dbReference type="EMBL" id="ADBJ01000029">
    <property type="protein sequence ID" value="EFA80596.1"/>
    <property type="molecule type" value="Genomic_DNA"/>
</dbReference>
<evidence type="ECO:0000313" key="2">
    <source>
        <dbReference type="Proteomes" id="UP000001396"/>
    </source>
</evidence>
<dbReference type="InterPro" id="IPR051251">
    <property type="entry name" value="STK_FNIP-Repeat"/>
</dbReference>
<proteinExistence type="predicted"/>
<organism evidence="1 2">
    <name type="scientific">Heterostelium pallidum (strain ATCC 26659 / Pp 5 / PN500)</name>
    <name type="common">Cellular slime mold</name>
    <name type="synonym">Polysphondylium pallidum</name>
    <dbReference type="NCBI Taxonomy" id="670386"/>
    <lineage>
        <taxon>Eukaryota</taxon>
        <taxon>Amoebozoa</taxon>
        <taxon>Evosea</taxon>
        <taxon>Eumycetozoa</taxon>
        <taxon>Dictyostelia</taxon>
        <taxon>Acytosteliales</taxon>
        <taxon>Acytosteliaceae</taxon>
        <taxon>Heterostelium</taxon>
    </lineage>
</organism>
<reference evidence="1 2" key="1">
    <citation type="journal article" date="2011" name="Genome Res.">
        <title>Phylogeny-wide analysis of social amoeba genomes highlights ancient origins for complex intercellular communication.</title>
        <authorList>
            <person name="Heidel A.J."/>
            <person name="Lawal H.M."/>
            <person name="Felder M."/>
            <person name="Schilde C."/>
            <person name="Helps N.R."/>
            <person name="Tunggal B."/>
            <person name="Rivero F."/>
            <person name="John U."/>
            <person name="Schleicher M."/>
            <person name="Eichinger L."/>
            <person name="Platzer M."/>
            <person name="Noegel A.A."/>
            <person name="Schaap P."/>
            <person name="Gloeckner G."/>
        </authorList>
    </citation>
    <scope>NUCLEOTIDE SEQUENCE [LARGE SCALE GENOMIC DNA]</scope>
    <source>
        <strain evidence="2">ATCC 26659 / Pp 5 / PN500</strain>
    </source>
</reference>
<dbReference type="AlphaFoldDB" id="D3BDF2"/>
<dbReference type="PANTHER" id="PTHR32134:SF92">
    <property type="entry name" value="FNIP REPEAT-CONTAINING PROTEIN"/>
    <property type="match status" value="1"/>
</dbReference>
<dbReference type="InterPro" id="IPR008615">
    <property type="entry name" value="FNIP"/>
</dbReference>
<accession>D3BDF2</accession>
<dbReference type="Proteomes" id="UP000001396">
    <property type="component" value="Unassembled WGS sequence"/>
</dbReference>
<dbReference type="RefSeq" id="XP_020432716.1">
    <property type="nucleotide sequence ID" value="XM_020577389.1"/>
</dbReference>